<evidence type="ECO:0000313" key="1">
    <source>
        <dbReference type="EMBL" id="TET80795.1"/>
    </source>
</evidence>
<keyword evidence="1" id="KW-0378">Hydrolase</keyword>
<dbReference type="AlphaFoldDB" id="A0A523XNI6"/>
<dbReference type="GO" id="GO:0016787">
    <property type="term" value="F:hydrolase activity"/>
    <property type="evidence" value="ECO:0007669"/>
    <property type="project" value="UniProtKB-KW"/>
</dbReference>
<dbReference type="EMBL" id="SOIP01000299">
    <property type="protein sequence ID" value="TET80795.1"/>
    <property type="molecule type" value="Genomic_DNA"/>
</dbReference>
<sequence length="38" mass="4252">MKTEESEYVGYDGTKMFLRAWLPDAEPRALVIGIHGLG</sequence>
<gene>
    <name evidence="1" type="ORF">E3J38_04970</name>
</gene>
<evidence type="ECO:0000313" key="2">
    <source>
        <dbReference type="Proteomes" id="UP000315534"/>
    </source>
</evidence>
<dbReference type="Proteomes" id="UP000315534">
    <property type="component" value="Unassembled WGS sequence"/>
</dbReference>
<organism evidence="1 2">
    <name type="scientific">candidate division TA06 bacterium</name>
    <dbReference type="NCBI Taxonomy" id="2250710"/>
    <lineage>
        <taxon>Bacteria</taxon>
        <taxon>Bacteria division TA06</taxon>
    </lineage>
</organism>
<protein>
    <submittedName>
        <fullName evidence="1">Alpha/beta hydrolase</fullName>
    </submittedName>
</protein>
<accession>A0A523XNI6</accession>
<feature type="non-terminal residue" evidence="1">
    <location>
        <position position="38"/>
    </location>
</feature>
<name>A0A523XNI6_UNCT6</name>
<proteinExistence type="predicted"/>
<reference evidence="1 2" key="1">
    <citation type="submission" date="2019-03" db="EMBL/GenBank/DDBJ databases">
        <title>Metabolic potential of uncultured bacteria and archaea associated with petroleum seepage in deep-sea sediments.</title>
        <authorList>
            <person name="Dong X."/>
            <person name="Hubert C."/>
        </authorList>
    </citation>
    <scope>NUCLEOTIDE SEQUENCE [LARGE SCALE GENOMIC DNA]</scope>
    <source>
        <strain evidence="1">E29_bin36</strain>
    </source>
</reference>
<comment type="caution">
    <text evidence="1">The sequence shown here is derived from an EMBL/GenBank/DDBJ whole genome shotgun (WGS) entry which is preliminary data.</text>
</comment>